<proteinExistence type="predicted"/>
<evidence type="ECO:0000259" key="2">
    <source>
        <dbReference type="Pfam" id="PF18421"/>
    </source>
</evidence>
<dbReference type="SUPFAM" id="SSF51261">
    <property type="entry name" value="Duplicated hybrid motif"/>
    <property type="match status" value="1"/>
</dbReference>
<feature type="domain" description="Peptidase family M23 N-terminal" evidence="2">
    <location>
        <begin position="34"/>
        <end position="108"/>
    </location>
</feature>
<accession>A0ABS1EDZ0</accession>
<dbReference type="PANTHER" id="PTHR21666">
    <property type="entry name" value="PEPTIDASE-RELATED"/>
    <property type="match status" value="1"/>
</dbReference>
<dbReference type="Pfam" id="PF18421">
    <property type="entry name" value="Peptidase_M23_N"/>
    <property type="match status" value="1"/>
</dbReference>
<keyword evidence="4" id="KW-1185">Reference proteome</keyword>
<dbReference type="InterPro" id="IPR016047">
    <property type="entry name" value="M23ase_b-sheet_dom"/>
</dbReference>
<dbReference type="RefSeq" id="WP_200235720.1">
    <property type="nucleotide sequence ID" value="NZ_JAENGP010000008.1"/>
</dbReference>
<sequence length="286" mass="31207">MKSMTSTIGIIVGLMLFFMSGLSLANNYIKDKLHKPVPGGIAVVSLGEHSQAPGVQYGNKPVMVVANGNTSDYLAIVGIPLKIKSGKHLLQVKTASGSQQLPFQVQTKKYKEQHIKLKSNKYVTPSEEHLARIRRELAAQTNAYANFRPENPSNVVLDRPVDGGRYSSPFGLRRFFNGQERNPHSGLDIAVPTGTPVKAPADGVITIVDDYYFNGKTVFIDHGQGMVTMYCHLSAIEVKKGQTIKRGEVLGRVGTTGRSTGPHLHWNVSLNNTRVDPAIFVGAFQP</sequence>
<dbReference type="InterPro" id="IPR050570">
    <property type="entry name" value="Cell_wall_metabolism_enzyme"/>
</dbReference>
<dbReference type="Pfam" id="PF01551">
    <property type="entry name" value="Peptidase_M23"/>
    <property type="match status" value="1"/>
</dbReference>
<evidence type="ECO:0000259" key="1">
    <source>
        <dbReference type="Pfam" id="PF01551"/>
    </source>
</evidence>
<gene>
    <name evidence="3" type="ORF">JHL22_07880</name>
</gene>
<dbReference type="Gene3D" id="2.70.70.10">
    <property type="entry name" value="Glucose Permease (Domain IIA)"/>
    <property type="match status" value="1"/>
</dbReference>
<reference evidence="3 4" key="1">
    <citation type="submission" date="2020-12" db="EMBL/GenBank/DDBJ databases">
        <authorList>
            <person name="Lu T."/>
            <person name="Wang Q."/>
            <person name="Han X."/>
        </authorList>
    </citation>
    <scope>NUCLEOTIDE SEQUENCE [LARGE SCALE GENOMIC DNA]</scope>
    <source>
        <strain evidence="3 4">WQ 585</strain>
    </source>
</reference>
<dbReference type="Gene3D" id="2.60.40.1590">
    <property type="entry name" value="Peptidoglycan hydrolase domains"/>
    <property type="match status" value="1"/>
</dbReference>
<dbReference type="EMBL" id="JAENGP010000008">
    <property type="protein sequence ID" value="MBK1781133.1"/>
    <property type="molecule type" value="Genomic_DNA"/>
</dbReference>
<evidence type="ECO:0000313" key="3">
    <source>
        <dbReference type="EMBL" id="MBK1781133.1"/>
    </source>
</evidence>
<feature type="domain" description="M23ase beta-sheet core" evidence="1">
    <location>
        <begin position="183"/>
        <end position="277"/>
    </location>
</feature>
<evidence type="ECO:0000313" key="4">
    <source>
        <dbReference type="Proteomes" id="UP000635316"/>
    </source>
</evidence>
<dbReference type="Proteomes" id="UP000635316">
    <property type="component" value="Unassembled WGS sequence"/>
</dbReference>
<dbReference type="CDD" id="cd12797">
    <property type="entry name" value="M23_peptidase"/>
    <property type="match status" value="1"/>
</dbReference>
<name>A0ABS1EDZ0_9BURK</name>
<dbReference type="InterPro" id="IPR040487">
    <property type="entry name" value="Peptidase_M23_N"/>
</dbReference>
<protein>
    <submittedName>
        <fullName evidence="3">Peptidoglycan DD-metalloendopeptidase family protein</fullName>
    </submittedName>
</protein>
<dbReference type="InterPro" id="IPR011055">
    <property type="entry name" value="Dup_hybrid_motif"/>
</dbReference>
<organism evidence="3 4">
    <name type="scientific">Advenella mandrilli</name>
    <dbReference type="NCBI Taxonomy" id="2800330"/>
    <lineage>
        <taxon>Bacteria</taxon>
        <taxon>Pseudomonadati</taxon>
        <taxon>Pseudomonadota</taxon>
        <taxon>Betaproteobacteria</taxon>
        <taxon>Burkholderiales</taxon>
        <taxon>Alcaligenaceae</taxon>
    </lineage>
</organism>
<comment type="caution">
    <text evidence="3">The sequence shown here is derived from an EMBL/GenBank/DDBJ whole genome shotgun (WGS) entry which is preliminary data.</text>
</comment>
<dbReference type="PANTHER" id="PTHR21666:SF285">
    <property type="entry name" value="M23 FAMILY METALLOPEPTIDASE"/>
    <property type="match status" value="1"/>
</dbReference>